<organism evidence="1">
    <name type="scientific">viral metagenome</name>
    <dbReference type="NCBI Taxonomy" id="1070528"/>
    <lineage>
        <taxon>unclassified sequences</taxon>
        <taxon>metagenomes</taxon>
        <taxon>organismal metagenomes</taxon>
    </lineage>
</organism>
<dbReference type="AlphaFoldDB" id="A0A6C0JAJ1"/>
<proteinExistence type="predicted"/>
<sequence length="81" mass="9520">MPKSPRIVKETDGVFYDLYVCRINNKNEFINSKPCSDCIKYIKKTKNIKHIYYTDNDGSFIRENALSIENDHKCASRSKIR</sequence>
<evidence type="ECO:0008006" key="2">
    <source>
        <dbReference type="Google" id="ProtNLM"/>
    </source>
</evidence>
<dbReference type="EMBL" id="MN740350">
    <property type="protein sequence ID" value="QHU01850.1"/>
    <property type="molecule type" value="Genomic_DNA"/>
</dbReference>
<reference evidence="1" key="1">
    <citation type="journal article" date="2020" name="Nature">
        <title>Giant virus diversity and host interactions through global metagenomics.</title>
        <authorList>
            <person name="Schulz F."/>
            <person name="Roux S."/>
            <person name="Paez-Espino D."/>
            <person name="Jungbluth S."/>
            <person name="Walsh D.A."/>
            <person name="Denef V.J."/>
            <person name="McMahon K.D."/>
            <person name="Konstantinidis K.T."/>
            <person name="Eloe-Fadrosh E.A."/>
            <person name="Kyrpides N.C."/>
            <person name="Woyke T."/>
        </authorList>
    </citation>
    <scope>NUCLEOTIDE SEQUENCE</scope>
    <source>
        <strain evidence="1">GVMAG-M-3300025880-56</strain>
    </source>
</reference>
<accession>A0A6C0JAJ1</accession>
<name>A0A6C0JAJ1_9ZZZZ</name>
<evidence type="ECO:0000313" key="1">
    <source>
        <dbReference type="EMBL" id="QHU01850.1"/>
    </source>
</evidence>
<protein>
    <recommendedName>
        <fullName evidence="2">CMP/dCMP-type deaminase domain-containing protein</fullName>
    </recommendedName>
</protein>